<feature type="transmembrane region" description="Helical" evidence="6">
    <location>
        <begin position="220"/>
        <end position="241"/>
    </location>
</feature>
<evidence type="ECO:0000256" key="3">
    <source>
        <dbReference type="ARBA" id="ARBA00023136"/>
    </source>
</evidence>
<feature type="coiled-coil region" evidence="4">
    <location>
        <begin position="366"/>
        <end position="393"/>
    </location>
</feature>
<proteinExistence type="predicted"/>
<gene>
    <name evidence="8" type="ORF">EB796_021541</name>
</gene>
<protein>
    <submittedName>
        <fullName evidence="8">MFSD4</fullName>
    </submittedName>
</protein>
<keyword evidence="9" id="KW-1185">Reference proteome</keyword>
<dbReference type="PANTHER" id="PTHR23121">
    <property type="entry name" value="SODIUM-DEPENDENT GLUCOSE TRANSPORTER 1"/>
    <property type="match status" value="1"/>
</dbReference>
<feature type="transmembrane region" description="Helical" evidence="6">
    <location>
        <begin position="150"/>
        <end position="169"/>
    </location>
</feature>
<feature type="transmembrane region" description="Helical" evidence="6">
    <location>
        <begin position="447"/>
        <end position="467"/>
    </location>
</feature>
<feature type="chain" id="PRO_5029866197" evidence="7">
    <location>
        <begin position="24"/>
        <end position="644"/>
    </location>
</feature>
<evidence type="ECO:0000256" key="7">
    <source>
        <dbReference type="SAM" id="SignalP"/>
    </source>
</evidence>
<keyword evidence="7" id="KW-0732">Signal</keyword>
<keyword evidence="2 6" id="KW-1133">Transmembrane helix</keyword>
<sequence>MWAFSIAIVALSYVTLPLWPLLAANTPVSGVVVNLPYNIIKHKKVNMVDPSTKSSYSSSKSKKEELNKYLSGALLIWEETKKKWRKLNIKKLYSNNSSIYFLVELFCQNAGVTIGYYLLYLAFGMCVGFLGPTMEDLACYTRQTVQEISWAFFTQTACMVIGIFIAGWVSKKTANSNNNLCSSRLSGDLILLVAVIFLPVTLVAVIFCTDVFPLCIDMGIMGIAMGAIDCLANLQLVQIYGKAVAPFLQALHFFYGIGALISPLIAEPFLINKDCSMWVSRLRHYLLEMEENSEISFNDTRIAQTKLAMLHNIDADLKVTNAFWILAAVQIPIVIYWLVIVIKTGCRVKTVDPSFKKLVNSESRPILEQVEDKERKAAEKKNLKEQWKQYLNDFQGSYSIQFSKAALLTLAACATVFLYDGLQGLVNEFVQTYTIKVLKNQNEKNIGIMNVLFWFGCQIAAILFVISSNGTSFISIIFATVILGLFMSSITPTTIAMTETFMDTTNVQMSLILGGAALGEVVIPVLEGQFIDQQPQSFVMMLLTCIILSWVVYAAFWVIGRATEKFKAMGSSSFIWFNPNKADDVSSTDENGIILDTHEIGSKSFHIRSYNSTDHSGSETSSESGDSIDSRRSIDSRKSAHEPS</sequence>
<comment type="caution">
    <text evidence="8">The sequence shown here is derived from an EMBL/GenBank/DDBJ whole genome shotgun (WGS) entry which is preliminary data.</text>
</comment>
<name>A0A7J7J433_BUGNE</name>
<keyword evidence="1 6" id="KW-0812">Transmembrane</keyword>
<dbReference type="Proteomes" id="UP000593567">
    <property type="component" value="Unassembled WGS sequence"/>
</dbReference>
<feature type="transmembrane region" description="Helical" evidence="6">
    <location>
        <begin position="538"/>
        <end position="559"/>
    </location>
</feature>
<reference evidence="8" key="1">
    <citation type="submission" date="2020-06" db="EMBL/GenBank/DDBJ databases">
        <title>Draft genome of Bugula neritina, a colonial animal packing powerful symbionts and potential medicines.</title>
        <authorList>
            <person name="Rayko M."/>
        </authorList>
    </citation>
    <scope>NUCLEOTIDE SEQUENCE [LARGE SCALE GENOMIC DNA]</scope>
    <source>
        <strain evidence="8">Kwan_BN1</strain>
    </source>
</reference>
<evidence type="ECO:0000313" key="8">
    <source>
        <dbReference type="EMBL" id="KAF6020168.1"/>
    </source>
</evidence>
<organism evidence="8 9">
    <name type="scientific">Bugula neritina</name>
    <name type="common">Brown bryozoan</name>
    <name type="synonym">Sertularia neritina</name>
    <dbReference type="NCBI Taxonomy" id="10212"/>
    <lineage>
        <taxon>Eukaryota</taxon>
        <taxon>Metazoa</taxon>
        <taxon>Spiralia</taxon>
        <taxon>Lophotrochozoa</taxon>
        <taxon>Bryozoa</taxon>
        <taxon>Gymnolaemata</taxon>
        <taxon>Cheilostomatida</taxon>
        <taxon>Flustrina</taxon>
        <taxon>Buguloidea</taxon>
        <taxon>Bugulidae</taxon>
        <taxon>Bugula</taxon>
    </lineage>
</organism>
<feature type="transmembrane region" description="Helical" evidence="6">
    <location>
        <begin position="473"/>
        <end position="495"/>
    </location>
</feature>
<evidence type="ECO:0000256" key="2">
    <source>
        <dbReference type="ARBA" id="ARBA00022989"/>
    </source>
</evidence>
<keyword evidence="3 6" id="KW-0472">Membrane</keyword>
<feature type="transmembrane region" description="Helical" evidence="6">
    <location>
        <begin position="110"/>
        <end position="130"/>
    </location>
</feature>
<keyword evidence="4" id="KW-0175">Coiled coil</keyword>
<feature type="region of interest" description="Disordered" evidence="5">
    <location>
        <begin position="609"/>
        <end position="644"/>
    </location>
</feature>
<feature type="compositionally biased region" description="Low complexity" evidence="5">
    <location>
        <begin position="612"/>
        <end position="627"/>
    </location>
</feature>
<evidence type="ECO:0000256" key="6">
    <source>
        <dbReference type="SAM" id="Phobius"/>
    </source>
</evidence>
<evidence type="ECO:0000313" key="9">
    <source>
        <dbReference type="Proteomes" id="UP000593567"/>
    </source>
</evidence>
<feature type="transmembrane region" description="Helical" evidence="6">
    <location>
        <begin position="253"/>
        <end position="271"/>
    </location>
</feature>
<accession>A0A7J7J433</accession>
<dbReference type="AlphaFoldDB" id="A0A7J7J433"/>
<dbReference type="SUPFAM" id="SSF103473">
    <property type="entry name" value="MFS general substrate transporter"/>
    <property type="match status" value="1"/>
</dbReference>
<dbReference type="EMBL" id="VXIV02003191">
    <property type="protein sequence ID" value="KAF6020168.1"/>
    <property type="molecule type" value="Genomic_DNA"/>
</dbReference>
<dbReference type="InterPro" id="IPR036259">
    <property type="entry name" value="MFS_trans_sf"/>
</dbReference>
<dbReference type="Gene3D" id="1.20.1250.20">
    <property type="entry name" value="MFS general substrate transporter like domains"/>
    <property type="match status" value="1"/>
</dbReference>
<dbReference type="PANTHER" id="PTHR23121:SF10">
    <property type="entry name" value="MAJOR FACILITATOR SUPERFAMILY DOMAIN-CONTAINING PROTEIN 4A"/>
    <property type="match status" value="1"/>
</dbReference>
<feature type="signal peptide" evidence="7">
    <location>
        <begin position="1"/>
        <end position="23"/>
    </location>
</feature>
<evidence type="ECO:0000256" key="4">
    <source>
        <dbReference type="SAM" id="Coils"/>
    </source>
</evidence>
<evidence type="ECO:0000256" key="1">
    <source>
        <dbReference type="ARBA" id="ARBA00022692"/>
    </source>
</evidence>
<evidence type="ECO:0000256" key="5">
    <source>
        <dbReference type="SAM" id="MobiDB-lite"/>
    </source>
</evidence>
<feature type="transmembrane region" description="Helical" evidence="6">
    <location>
        <begin position="405"/>
        <end position="426"/>
    </location>
</feature>
<feature type="compositionally biased region" description="Basic and acidic residues" evidence="5">
    <location>
        <begin position="628"/>
        <end position="644"/>
    </location>
</feature>
<feature type="transmembrane region" description="Helical" evidence="6">
    <location>
        <begin position="189"/>
        <end position="208"/>
    </location>
</feature>
<feature type="transmembrane region" description="Helical" evidence="6">
    <location>
        <begin position="322"/>
        <end position="342"/>
    </location>
</feature>
<dbReference type="OrthoDB" id="413079at2759"/>